<dbReference type="GO" id="GO:0043571">
    <property type="term" value="P:maintenance of CRISPR repeat elements"/>
    <property type="evidence" value="ECO:0007669"/>
    <property type="project" value="UniProtKB-UniRule"/>
</dbReference>
<dbReference type="InterPro" id="IPR019199">
    <property type="entry name" value="Virulence_VapD/CRISPR_Cas2"/>
</dbReference>
<gene>
    <name evidence="9" type="primary">cas2</name>
    <name evidence="11" type="ORF">DSM106972_063350</name>
</gene>
<reference evidence="11" key="2">
    <citation type="journal article" date="2019" name="Genome Biol. Evol.">
        <title>Day and night: Metabolic profiles and evolutionary relationships of six axenic non-marine cyanobacteria.</title>
        <authorList>
            <person name="Will S.E."/>
            <person name="Henke P."/>
            <person name="Boedeker C."/>
            <person name="Huang S."/>
            <person name="Brinkmann H."/>
            <person name="Rohde M."/>
            <person name="Jarek M."/>
            <person name="Friedl T."/>
            <person name="Seufert S."/>
            <person name="Schumacher M."/>
            <person name="Overmann J."/>
            <person name="Neumann-Schaal M."/>
            <person name="Petersen J."/>
        </authorList>
    </citation>
    <scope>NUCLEOTIDE SEQUENCE [LARGE SCALE GENOMIC DNA]</scope>
    <source>
        <strain evidence="11">PCC 7102</strain>
    </source>
</reference>
<dbReference type="HAMAP" id="MF_01471">
    <property type="entry name" value="Cas2"/>
    <property type="match status" value="1"/>
</dbReference>
<evidence type="ECO:0000256" key="3">
    <source>
        <dbReference type="ARBA" id="ARBA00022722"/>
    </source>
</evidence>
<evidence type="ECO:0000256" key="5">
    <source>
        <dbReference type="ARBA" id="ARBA00022759"/>
    </source>
</evidence>
<dbReference type="EMBL" id="RSCL01000017">
    <property type="protein sequence ID" value="RUT02260.1"/>
    <property type="molecule type" value="Genomic_DNA"/>
</dbReference>
<evidence type="ECO:0000313" key="12">
    <source>
        <dbReference type="Proteomes" id="UP000271624"/>
    </source>
</evidence>
<dbReference type="PIRSF" id="PIRSF032582">
    <property type="entry name" value="Cas2"/>
    <property type="match status" value="1"/>
</dbReference>
<comment type="subunit">
    <text evidence="9">Homodimer, forms a heterotetramer with a Cas1 homodimer.</text>
</comment>
<dbReference type="NCBIfam" id="TIGR01573">
    <property type="entry name" value="cas2"/>
    <property type="match status" value="1"/>
</dbReference>
<accession>A0A3S1AJT6</accession>
<dbReference type="PANTHER" id="PTHR34405:SF3">
    <property type="entry name" value="CRISPR-ASSOCIATED ENDORIBONUCLEASE CAS2 3"/>
    <property type="match status" value="1"/>
</dbReference>
<keyword evidence="8 9" id="KW-0051">Antiviral defense</keyword>
<keyword evidence="6 9" id="KW-0378">Hydrolase</keyword>
<dbReference type="EC" id="3.1.-.-" evidence="9"/>
<dbReference type="Pfam" id="PF09827">
    <property type="entry name" value="CRISPR_Cas2"/>
    <property type="match status" value="1"/>
</dbReference>
<dbReference type="OrthoDB" id="9798176at2"/>
<evidence type="ECO:0000256" key="10">
    <source>
        <dbReference type="PIRNR" id="PIRNR032582"/>
    </source>
</evidence>
<dbReference type="Proteomes" id="UP000271624">
    <property type="component" value="Unassembled WGS sequence"/>
</dbReference>
<keyword evidence="3 9" id="KW-0540">Nuclease</keyword>
<dbReference type="GO" id="GO:0051607">
    <property type="term" value="P:defense response to virus"/>
    <property type="evidence" value="ECO:0007669"/>
    <property type="project" value="UniProtKB-UniRule"/>
</dbReference>
<dbReference type="AlphaFoldDB" id="A0A3S1AJT6"/>
<evidence type="ECO:0000256" key="4">
    <source>
        <dbReference type="ARBA" id="ARBA00022723"/>
    </source>
</evidence>
<dbReference type="GO" id="GO:0016787">
    <property type="term" value="F:hydrolase activity"/>
    <property type="evidence" value="ECO:0007669"/>
    <property type="project" value="UniProtKB-KW"/>
</dbReference>
<dbReference type="Gene3D" id="3.30.70.240">
    <property type="match status" value="1"/>
</dbReference>
<comment type="cofactor">
    <cofactor evidence="1 9">
        <name>Mg(2+)</name>
        <dbReference type="ChEBI" id="CHEBI:18420"/>
    </cofactor>
</comment>
<evidence type="ECO:0000256" key="2">
    <source>
        <dbReference type="ARBA" id="ARBA00009959"/>
    </source>
</evidence>
<comment type="function">
    <text evidence="9">CRISPR (clustered regularly interspaced short palindromic repeat), is an adaptive immune system that provides protection against mobile genetic elements (viruses, transposable elements and conjugative plasmids). CRISPR clusters contain sequences complementary to antecedent mobile elements and target invading nucleic acids. CRISPR clusters are transcribed and processed into CRISPR RNA (crRNA). Functions as a ssRNA-specific endoribonuclease. Involved in the integration of spacer DNA into the CRISPR cassette.</text>
</comment>
<evidence type="ECO:0000313" key="11">
    <source>
        <dbReference type="EMBL" id="RUT02260.1"/>
    </source>
</evidence>
<comment type="caution">
    <text evidence="11">The sequence shown here is derived from an EMBL/GenBank/DDBJ whole genome shotgun (WGS) entry which is preliminary data.</text>
</comment>
<evidence type="ECO:0000256" key="8">
    <source>
        <dbReference type="ARBA" id="ARBA00023118"/>
    </source>
</evidence>
<evidence type="ECO:0000256" key="1">
    <source>
        <dbReference type="ARBA" id="ARBA00001946"/>
    </source>
</evidence>
<dbReference type="GO" id="GO:0046872">
    <property type="term" value="F:metal ion binding"/>
    <property type="evidence" value="ECO:0007669"/>
    <property type="project" value="UniProtKB-UniRule"/>
</dbReference>
<sequence length="94" mass="11185">MKKLWLVCYDVSNDKRRTKLAKLIERNCQRVQYSVFECPLHENILNHLLENDWLPTLKLSEDNLRVYPLNETTKQQVRVYGSPPPYEPPDCLIL</sequence>
<dbReference type="RefSeq" id="WP_127084517.1">
    <property type="nucleotide sequence ID" value="NZ_RSCL01000017.1"/>
</dbReference>
<reference evidence="11" key="1">
    <citation type="submission" date="2018-12" db="EMBL/GenBank/DDBJ databases">
        <authorList>
            <person name="Will S."/>
            <person name="Neumann-Schaal M."/>
            <person name="Henke P."/>
        </authorList>
    </citation>
    <scope>NUCLEOTIDE SEQUENCE</scope>
    <source>
        <strain evidence="11">PCC 7102</strain>
    </source>
</reference>
<proteinExistence type="inferred from homology"/>
<evidence type="ECO:0000256" key="9">
    <source>
        <dbReference type="HAMAP-Rule" id="MF_01471"/>
    </source>
</evidence>
<keyword evidence="5 9" id="KW-0255">Endonuclease</keyword>
<feature type="binding site" evidence="9">
    <location>
        <position position="10"/>
    </location>
    <ligand>
        <name>Mg(2+)</name>
        <dbReference type="ChEBI" id="CHEBI:18420"/>
        <note>catalytic</note>
    </ligand>
</feature>
<comment type="similarity">
    <text evidence="2 9 10">Belongs to the CRISPR-associated endoribonuclease Cas2 protein family.</text>
</comment>
<protein>
    <recommendedName>
        <fullName evidence="9">CRISPR-associated endoribonuclease Cas2</fullName>
        <ecNumber evidence="9">3.1.-.-</ecNumber>
    </recommendedName>
</protein>
<dbReference type="GO" id="GO:0004521">
    <property type="term" value="F:RNA endonuclease activity"/>
    <property type="evidence" value="ECO:0007669"/>
    <property type="project" value="UniProtKB-UniRule"/>
</dbReference>
<evidence type="ECO:0000256" key="7">
    <source>
        <dbReference type="ARBA" id="ARBA00022842"/>
    </source>
</evidence>
<keyword evidence="12" id="KW-1185">Reference proteome</keyword>
<dbReference type="InterPro" id="IPR021127">
    <property type="entry name" value="CRISPR_associated_Cas2"/>
</dbReference>
<dbReference type="PANTHER" id="PTHR34405">
    <property type="entry name" value="CRISPR-ASSOCIATED ENDORIBONUCLEASE CAS2"/>
    <property type="match status" value="1"/>
</dbReference>
<evidence type="ECO:0000256" key="6">
    <source>
        <dbReference type="ARBA" id="ARBA00022801"/>
    </source>
</evidence>
<dbReference type="CDD" id="cd09725">
    <property type="entry name" value="Cas2_I_II_III"/>
    <property type="match status" value="1"/>
</dbReference>
<name>A0A3S1AJT6_9CYAN</name>
<organism evidence="11 12">
    <name type="scientific">Dulcicalothrix desertica PCC 7102</name>
    <dbReference type="NCBI Taxonomy" id="232991"/>
    <lineage>
        <taxon>Bacteria</taxon>
        <taxon>Bacillati</taxon>
        <taxon>Cyanobacteriota</taxon>
        <taxon>Cyanophyceae</taxon>
        <taxon>Nostocales</taxon>
        <taxon>Calotrichaceae</taxon>
        <taxon>Dulcicalothrix</taxon>
    </lineage>
</organism>
<keyword evidence="7 9" id="KW-0460">Magnesium</keyword>
<keyword evidence="4 9" id="KW-0479">Metal-binding</keyword>
<dbReference type="SUPFAM" id="SSF143430">
    <property type="entry name" value="TTP0101/SSO1404-like"/>
    <property type="match status" value="1"/>
</dbReference>